<keyword evidence="1 2" id="KW-0560">Oxidoreductase</keyword>
<organism evidence="2 3">
    <name type="scientific">Nonomuraea roseola</name>
    <dbReference type="NCBI Taxonomy" id="46179"/>
    <lineage>
        <taxon>Bacteria</taxon>
        <taxon>Bacillati</taxon>
        <taxon>Actinomycetota</taxon>
        <taxon>Actinomycetes</taxon>
        <taxon>Streptosporangiales</taxon>
        <taxon>Streptosporangiaceae</taxon>
        <taxon>Nonomuraea</taxon>
    </lineage>
</organism>
<dbReference type="InterPro" id="IPR019965">
    <property type="entry name" value="PPOX_F420-dep_Rv2061_put"/>
</dbReference>
<evidence type="ECO:0000256" key="1">
    <source>
        <dbReference type="ARBA" id="ARBA00023002"/>
    </source>
</evidence>
<dbReference type="RefSeq" id="WP_346130952.1">
    <property type="nucleotide sequence ID" value="NZ_BAAAXC010000015.1"/>
</dbReference>
<keyword evidence="3" id="KW-1185">Reference proteome</keyword>
<proteinExistence type="predicted"/>
<evidence type="ECO:0000313" key="3">
    <source>
        <dbReference type="Proteomes" id="UP001589646"/>
    </source>
</evidence>
<dbReference type="PANTHER" id="PTHR35176:SF11">
    <property type="entry name" value="PYRIDOXAMINE 5'-PHOSPHATE OXIDASE FAMILY PROTEIN"/>
    <property type="match status" value="1"/>
</dbReference>
<dbReference type="Proteomes" id="UP001589646">
    <property type="component" value="Unassembled WGS sequence"/>
</dbReference>
<dbReference type="InterPro" id="IPR052019">
    <property type="entry name" value="F420H2_bilvrd_red/Heme_oxyg"/>
</dbReference>
<dbReference type="EC" id="1.-.-.-" evidence="2"/>
<dbReference type="PANTHER" id="PTHR35176">
    <property type="entry name" value="HEME OXYGENASE HI_0854-RELATED"/>
    <property type="match status" value="1"/>
</dbReference>
<comment type="caution">
    <text evidence="2">The sequence shown here is derived from an EMBL/GenBank/DDBJ whole genome shotgun (WGS) entry which is preliminary data.</text>
</comment>
<sequence length="133" mass="14990">MSRRDDPQGDRFFALRTFRRDGSAVSTPVWLAEAGDHWYGYTPSRSWKALRLRRDPRVEVAPSDFDGEPRGPWRRGHARILPASEPRVARRALREKYGARFHLFALVTLAGRPRPRGGGAVGIEITLEAADAP</sequence>
<accession>A0ABV5Q8V0</accession>
<dbReference type="Gene3D" id="2.30.110.10">
    <property type="entry name" value="Electron Transport, Fmn-binding Protein, Chain A"/>
    <property type="match status" value="1"/>
</dbReference>
<dbReference type="GO" id="GO:0016491">
    <property type="term" value="F:oxidoreductase activity"/>
    <property type="evidence" value="ECO:0007669"/>
    <property type="project" value="UniProtKB-KW"/>
</dbReference>
<name>A0ABV5Q8V0_9ACTN</name>
<dbReference type="SUPFAM" id="SSF50475">
    <property type="entry name" value="FMN-binding split barrel"/>
    <property type="match status" value="1"/>
</dbReference>
<dbReference type="NCBIfam" id="TIGR03666">
    <property type="entry name" value="Rv2061_F420"/>
    <property type="match status" value="1"/>
</dbReference>
<dbReference type="InterPro" id="IPR012349">
    <property type="entry name" value="Split_barrel_FMN-bd"/>
</dbReference>
<dbReference type="EMBL" id="JBHMCE010000012">
    <property type="protein sequence ID" value="MFB9531904.1"/>
    <property type="molecule type" value="Genomic_DNA"/>
</dbReference>
<evidence type="ECO:0000313" key="2">
    <source>
        <dbReference type="EMBL" id="MFB9531904.1"/>
    </source>
</evidence>
<gene>
    <name evidence="2" type="ORF">ACFFRN_35325</name>
</gene>
<reference evidence="2 3" key="1">
    <citation type="submission" date="2024-09" db="EMBL/GenBank/DDBJ databases">
        <authorList>
            <person name="Sun Q."/>
            <person name="Mori K."/>
        </authorList>
    </citation>
    <scope>NUCLEOTIDE SEQUENCE [LARGE SCALE GENOMIC DNA]</scope>
    <source>
        <strain evidence="2 3">JCM 3323</strain>
    </source>
</reference>
<protein>
    <submittedName>
        <fullName evidence="2">PPOX class F420-dependent oxidoreductase</fullName>
        <ecNumber evidence="2">1.-.-.-</ecNumber>
    </submittedName>
</protein>